<proteinExistence type="predicted"/>
<dbReference type="PRINTS" id="PR00069">
    <property type="entry name" value="ALDKETRDTASE"/>
</dbReference>
<evidence type="ECO:0000256" key="1">
    <source>
        <dbReference type="ARBA" id="ARBA00023002"/>
    </source>
</evidence>
<dbReference type="InterPro" id="IPR036812">
    <property type="entry name" value="NAD(P)_OxRdtase_dom_sf"/>
</dbReference>
<sequence>MQMRVLGGTGIKVSPYCFGAMNFGTWANTDREEASRIINAALDAGLNFVDTADRYSDGESERIVGQAIKGRREDVVLATKFHGPMGEDVNRQGNSRRWMVRAVEDSLRRLDTDHIDLYQMHRPDPDTDIEESLSALTDLVRAGKIRAFGSSTFPAEQIVEAQWVSQRRGFERLRTEQPPYSILNRTIESAVLPTAQRYGMGVLVWSPLAMGWLTGKYRNGVDMSTGRAAIMPAMYDPAAPANVRKAAAVEELAKIAADAGISLTHLAMAFSIAHPGVTSAIIGPRTREQLDDLLAGADVVLDDETLDRIDAVVAPGTAINPEDSFYTPREISETTLRRRPAATRSAA</sequence>
<dbReference type="Pfam" id="PF00248">
    <property type="entry name" value="Aldo_ket_red"/>
    <property type="match status" value="1"/>
</dbReference>
<name>A0ABV6MZW4_9PSEU</name>
<evidence type="ECO:0000259" key="2">
    <source>
        <dbReference type="Pfam" id="PF00248"/>
    </source>
</evidence>
<dbReference type="PANTHER" id="PTHR43364">
    <property type="entry name" value="NADH-SPECIFIC METHYLGLYOXAL REDUCTASE-RELATED"/>
    <property type="match status" value="1"/>
</dbReference>
<comment type="caution">
    <text evidence="3">The sequence shown here is derived from an EMBL/GenBank/DDBJ whole genome shotgun (WGS) entry which is preliminary data.</text>
</comment>
<accession>A0ABV6MZW4</accession>
<evidence type="ECO:0000313" key="3">
    <source>
        <dbReference type="EMBL" id="MFC0545622.1"/>
    </source>
</evidence>
<reference evidence="3 4" key="1">
    <citation type="submission" date="2024-09" db="EMBL/GenBank/DDBJ databases">
        <authorList>
            <person name="Sun Q."/>
            <person name="Mori K."/>
        </authorList>
    </citation>
    <scope>NUCLEOTIDE SEQUENCE [LARGE SCALE GENOMIC DNA]</scope>
    <source>
        <strain evidence="3 4">TBRC 1432</strain>
    </source>
</reference>
<dbReference type="PANTHER" id="PTHR43364:SF4">
    <property type="entry name" value="NAD(P)-LINKED OXIDOREDUCTASE SUPERFAMILY PROTEIN"/>
    <property type="match status" value="1"/>
</dbReference>
<gene>
    <name evidence="3" type="ORF">ACFFH7_29195</name>
</gene>
<organism evidence="3 4">
    <name type="scientific">Kutzneria chonburiensis</name>
    <dbReference type="NCBI Taxonomy" id="1483604"/>
    <lineage>
        <taxon>Bacteria</taxon>
        <taxon>Bacillati</taxon>
        <taxon>Actinomycetota</taxon>
        <taxon>Actinomycetes</taxon>
        <taxon>Pseudonocardiales</taxon>
        <taxon>Pseudonocardiaceae</taxon>
        <taxon>Kutzneria</taxon>
    </lineage>
</organism>
<dbReference type="Proteomes" id="UP001589810">
    <property type="component" value="Unassembled WGS sequence"/>
</dbReference>
<dbReference type="EMBL" id="JBHLUD010000009">
    <property type="protein sequence ID" value="MFC0545622.1"/>
    <property type="molecule type" value="Genomic_DNA"/>
</dbReference>
<keyword evidence="1" id="KW-0560">Oxidoreductase</keyword>
<dbReference type="Gene3D" id="3.20.20.100">
    <property type="entry name" value="NADP-dependent oxidoreductase domain"/>
    <property type="match status" value="1"/>
</dbReference>
<dbReference type="SUPFAM" id="SSF51430">
    <property type="entry name" value="NAD(P)-linked oxidoreductase"/>
    <property type="match status" value="1"/>
</dbReference>
<feature type="domain" description="NADP-dependent oxidoreductase" evidence="2">
    <location>
        <begin position="17"/>
        <end position="313"/>
    </location>
</feature>
<keyword evidence="4" id="KW-1185">Reference proteome</keyword>
<protein>
    <submittedName>
        <fullName evidence="3">Aldo/keto reductase</fullName>
    </submittedName>
</protein>
<dbReference type="InterPro" id="IPR050523">
    <property type="entry name" value="AKR_Detox_Biosynth"/>
</dbReference>
<dbReference type="RefSeq" id="WP_273944112.1">
    <property type="nucleotide sequence ID" value="NZ_CP097263.1"/>
</dbReference>
<dbReference type="InterPro" id="IPR023210">
    <property type="entry name" value="NADP_OxRdtase_dom"/>
</dbReference>
<evidence type="ECO:0000313" key="4">
    <source>
        <dbReference type="Proteomes" id="UP001589810"/>
    </source>
</evidence>
<dbReference type="InterPro" id="IPR020471">
    <property type="entry name" value="AKR"/>
</dbReference>